<feature type="compositionally biased region" description="Polar residues" evidence="3">
    <location>
        <begin position="280"/>
        <end position="302"/>
    </location>
</feature>
<dbReference type="eggNOG" id="ENOG502RKR1">
    <property type="taxonomic scope" value="Eukaryota"/>
</dbReference>
<evidence type="ECO:0000256" key="4">
    <source>
        <dbReference type="SAM" id="SignalP"/>
    </source>
</evidence>
<organism evidence="6 7">
    <name type="scientific">Capronia coronata CBS 617.96</name>
    <dbReference type="NCBI Taxonomy" id="1182541"/>
    <lineage>
        <taxon>Eukaryota</taxon>
        <taxon>Fungi</taxon>
        <taxon>Dikarya</taxon>
        <taxon>Ascomycota</taxon>
        <taxon>Pezizomycotina</taxon>
        <taxon>Eurotiomycetes</taxon>
        <taxon>Chaetothyriomycetidae</taxon>
        <taxon>Chaetothyriales</taxon>
        <taxon>Herpotrichiellaceae</taxon>
        <taxon>Capronia</taxon>
    </lineage>
</organism>
<evidence type="ECO:0000313" key="6">
    <source>
        <dbReference type="EMBL" id="EXJ95297.1"/>
    </source>
</evidence>
<dbReference type="InterPro" id="IPR054508">
    <property type="entry name" value="PIR1-like_C"/>
</dbReference>
<dbReference type="HOGENOM" id="CLU_049782_0_0_1"/>
<proteinExistence type="predicted"/>
<dbReference type="EMBL" id="AMWN01000001">
    <property type="protein sequence ID" value="EXJ95297.1"/>
    <property type="molecule type" value="Genomic_DNA"/>
</dbReference>
<keyword evidence="7" id="KW-1185">Reference proteome</keyword>
<dbReference type="Pfam" id="PF00399">
    <property type="entry name" value="PIR"/>
    <property type="match status" value="7"/>
</dbReference>
<protein>
    <recommendedName>
        <fullName evidence="5">Cell wall mannoprotein PIR1-like C-terminal domain-containing protein</fullName>
    </recommendedName>
</protein>
<feature type="compositionally biased region" description="Polar residues" evidence="3">
    <location>
        <begin position="319"/>
        <end position="342"/>
    </location>
</feature>
<dbReference type="PANTHER" id="PTHR47254">
    <property type="entry name" value="CELL WALL MANNOPROTEIN CIS3-RELATED"/>
    <property type="match status" value="1"/>
</dbReference>
<evidence type="ECO:0000313" key="7">
    <source>
        <dbReference type="Proteomes" id="UP000019484"/>
    </source>
</evidence>
<keyword evidence="1 4" id="KW-0732">Signal</keyword>
<feature type="region of interest" description="Disordered" evidence="3">
    <location>
        <begin position="199"/>
        <end position="342"/>
    </location>
</feature>
<dbReference type="Pfam" id="PF22799">
    <property type="entry name" value="PIR1-like_C"/>
    <property type="match status" value="1"/>
</dbReference>
<dbReference type="GO" id="GO:0005199">
    <property type="term" value="F:structural constituent of cell wall"/>
    <property type="evidence" value="ECO:0007669"/>
    <property type="project" value="InterPro"/>
</dbReference>
<dbReference type="PROSITE" id="PS50256">
    <property type="entry name" value="PIR_REPEAT_2"/>
    <property type="match status" value="4"/>
</dbReference>
<feature type="compositionally biased region" description="Low complexity" evidence="3">
    <location>
        <begin position="265"/>
        <end position="279"/>
    </location>
</feature>
<dbReference type="GeneID" id="19155325"/>
<feature type="chain" id="PRO_5004932987" description="Cell wall mannoprotein PIR1-like C-terminal domain-containing protein" evidence="4">
    <location>
        <begin position="20"/>
        <end position="387"/>
    </location>
</feature>
<feature type="signal peptide" evidence="4">
    <location>
        <begin position="1"/>
        <end position="19"/>
    </location>
</feature>
<dbReference type="GO" id="GO:0009277">
    <property type="term" value="C:fungal-type cell wall"/>
    <property type="evidence" value="ECO:0007669"/>
    <property type="project" value="TreeGrafter"/>
</dbReference>
<accession>W9YQW1</accession>
<dbReference type="RefSeq" id="XP_007719526.1">
    <property type="nucleotide sequence ID" value="XM_007721336.1"/>
</dbReference>
<comment type="caution">
    <text evidence="6">The sequence shown here is derived from an EMBL/GenBank/DDBJ whole genome shotgun (WGS) entry which is preliminary data.</text>
</comment>
<feature type="compositionally biased region" description="Low complexity" evidence="3">
    <location>
        <begin position="303"/>
        <end position="318"/>
    </location>
</feature>
<evidence type="ECO:0000256" key="1">
    <source>
        <dbReference type="ARBA" id="ARBA00022729"/>
    </source>
</evidence>
<gene>
    <name evidence="6" type="ORF">A1O1_00417</name>
</gene>
<dbReference type="OrthoDB" id="5415592at2759"/>
<evidence type="ECO:0000259" key="5">
    <source>
        <dbReference type="Pfam" id="PF22799"/>
    </source>
</evidence>
<evidence type="ECO:0000256" key="2">
    <source>
        <dbReference type="ARBA" id="ARBA00022737"/>
    </source>
</evidence>
<name>W9YQW1_9EURO</name>
<dbReference type="AlphaFoldDB" id="W9YQW1"/>
<dbReference type="STRING" id="1182541.W9YQW1"/>
<dbReference type="PANTHER" id="PTHR47254:SF2">
    <property type="entry name" value="COVALENTLY-LINKED CELL WALL PROTEIN"/>
    <property type="match status" value="1"/>
</dbReference>
<evidence type="ECO:0000256" key="3">
    <source>
        <dbReference type="SAM" id="MobiDB-lite"/>
    </source>
</evidence>
<feature type="compositionally biased region" description="Polar residues" evidence="3">
    <location>
        <begin position="199"/>
        <end position="236"/>
    </location>
</feature>
<dbReference type="InterPro" id="IPR000420">
    <property type="entry name" value="Yeast_PIR_rpt"/>
</dbReference>
<feature type="domain" description="Cell wall mannoprotein PIR1-like C-terminal" evidence="5">
    <location>
        <begin position="77"/>
        <end position="149"/>
    </location>
</feature>
<dbReference type="Proteomes" id="UP000019484">
    <property type="component" value="Unassembled WGS sequence"/>
</dbReference>
<reference evidence="6 7" key="1">
    <citation type="submission" date="2013-03" db="EMBL/GenBank/DDBJ databases">
        <title>The Genome Sequence of Capronia coronata CBS 617.96.</title>
        <authorList>
            <consortium name="The Broad Institute Genomics Platform"/>
            <person name="Cuomo C."/>
            <person name="de Hoog S."/>
            <person name="Gorbushina A."/>
            <person name="Walker B."/>
            <person name="Young S.K."/>
            <person name="Zeng Q."/>
            <person name="Gargeya S."/>
            <person name="Fitzgerald M."/>
            <person name="Haas B."/>
            <person name="Abouelleil A."/>
            <person name="Allen A.W."/>
            <person name="Alvarado L."/>
            <person name="Arachchi H.M."/>
            <person name="Berlin A.M."/>
            <person name="Chapman S.B."/>
            <person name="Gainer-Dewar J."/>
            <person name="Goldberg J."/>
            <person name="Griggs A."/>
            <person name="Gujja S."/>
            <person name="Hansen M."/>
            <person name="Howarth C."/>
            <person name="Imamovic A."/>
            <person name="Ireland A."/>
            <person name="Larimer J."/>
            <person name="McCowan C."/>
            <person name="Murphy C."/>
            <person name="Pearson M."/>
            <person name="Poon T.W."/>
            <person name="Priest M."/>
            <person name="Roberts A."/>
            <person name="Saif S."/>
            <person name="Shea T."/>
            <person name="Sisk P."/>
            <person name="Sykes S."/>
            <person name="Wortman J."/>
            <person name="Nusbaum C."/>
            <person name="Birren B."/>
        </authorList>
    </citation>
    <scope>NUCLEOTIDE SEQUENCE [LARGE SCALE GENOMIC DNA]</scope>
    <source>
        <strain evidence="6 7">CBS 617.96</strain>
    </source>
</reference>
<dbReference type="GO" id="GO:0031505">
    <property type="term" value="P:fungal-type cell wall organization"/>
    <property type="evidence" value="ECO:0007669"/>
    <property type="project" value="UniProtKB-ARBA"/>
</dbReference>
<keyword evidence="2" id="KW-0677">Repeat</keyword>
<feature type="compositionally biased region" description="Polar residues" evidence="3">
    <location>
        <begin position="246"/>
        <end position="264"/>
    </location>
</feature>
<sequence length="387" mass="38539">MRRSLAAAALLSLASAVSALPQAVTSAIAPSSGTPEGCQTSHDGEFEITVVNVSSSTTSKRDLGRRQNLELTLSGSVLHDQAGRTGYIASNYQFQFDAPPQAGAIYTSGFSLCSNNTLALGGSAIWYECLSGDFYNLYDRDWAPHCFPVYFVALIGSSAPAATQASDGQAVATTVVPSITQISDGQPQVTSVAVTQISDGQPQGNTAAPVTQISDGQPQAATGIPVSQLSDGQPQGPTGAPVSEISDGQPQAPTGAPVSQISDGQPQAPTATATPTATPVSQISDGQPQAATGAPVSQISDGQPQAPTATSTATPVSQISDGQPQAPTGAAVSQISDGQPQAPTATVEAVTGSASAAPAAYTGAAHRDGLCGGLAVVAGIAGAVVLL</sequence>
<dbReference type="InterPro" id="IPR051153">
    <property type="entry name" value="Yeast_CWMannoprotein_PIR"/>
</dbReference>